<keyword evidence="2" id="KW-1185">Reference proteome</keyword>
<evidence type="ECO:0000313" key="2">
    <source>
        <dbReference type="Proteomes" id="UP001519460"/>
    </source>
</evidence>
<accession>A0ABD0LW82</accession>
<name>A0ABD0LW82_9CAEN</name>
<dbReference type="EMBL" id="JACVVK020000018">
    <property type="protein sequence ID" value="KAK7503786.1"/>
    <property type="molecule type" value="Genomic_DNA"/>
</dbReference>
<sequence length="70" mass="7572">MRTGDSLSLILKNKTNHVLLAAVAEKGMSSGTTVGLYLLEGDELRVVAVENKRIRDAGISIAYVSKQCCY</sequence>
<proteinExistence type="predicted"/>
<comment type="caution">
    <text evidence="1">The sequence shown here is derived from an EMBL/GenBank/DDBJ whole genome shotgun (WGS) entry which is preliminary data.</text>
</comment>
<reference evidence="1 2" key="1">
    <citation type="journal article" date="2023" name="Sci. Data">
        <title>Genome assembly of the Korean intertidal mud-creeper Batillaria attramentaria.</title>
        <authorList>
            <person name="Patra A.K."/>
            <person name="Ho P.T."/>
            <person name="Jun S."/>
            <person name="Lee S.J."/>
            <person name="Kim Y."/>
            <person name="Won Y.J."/>
        </authorList>
    </citation>
    <scope>NUCLEOTIDE SEQUENCE [LARGE SCALE GENOMIC DNA]</scope>
    <source>
        <strain evidence="1">Wonlab-2016</strain>
    </source>
</reference>
<dbReference type="Proteomes" id="UP001519460">
    <property type="component" value="Unassembled WGS sequence"/>
</dbReference>
<protein>
    <submittedName>
        <fullName evidence="1">Uncharacterized protein</fullName>
    </submittedName>
</protein>
<evidence type="ECO:0000313" key="1">
    <source>
        <dbReference type="EMBL" id="KAK7503786.1"/>
    </source>
</evidence>
<dbReference type="AlphaFoldDB" id="A0ABD0LW82"/>
<organism evidence="1 2">
    <name type="scientific">Batillaria attramentaria</name>
    <dbReference type="NCBI Taxonomy" id="370345"/>
    <lineage>
        <taxon>Eukaryota</taxon>
        <taxon>Metazoa</taxon>
        <taxon>Spiralia</taxon>
        <taxon>Lophotrochozoa</taxon>
        <taxon>Mollusca</taxon>
        <taxon>Gastropoda</taxon>
        <taxon>Caenogastropoda</taxon>
        <taxon>Sorbeoconcha</taxon>
        <taxon>Cerithioidea</taxon>
        <taxon>Batillariidae</taxon>
        <taxon>Batillaria</taxon>
    </lineage>
</organism>
<gene>
    <name evidence="1" type="ORF">BaRGS_00004909</name>
</gene>